<dbReference type="Proteomes" id="UP001456524">
    <property type="component" value="Unassembled WGS sequence"/>
</dbReference>
<keyword evidence="3" id="KW-1185">Reference proteome</keyword>
<evidence type="ECO:0008006" key="4">
    <source>
        <dbReference type="Google" id="ProtNLM"/>
    </source>
</evidence>
<feature type="chain" id="PRO_5046498556" description="Secreted protein" evidence="1">
    <location>
        <begin position="24"/>
        <end position="134"/>
    </location>
</feature>
<evidence type="ECO:0000313" key="2">
    <source>
        <dbReference type="EMBL" id="KAK8177017.1"/>
    </source>
</evidence>
<gene>
    <name evidence="2" type="ORF">IWX90DRAFT_5681</name>
</gene>
<evidence type="ECO:0000256" key="1">
    <source>
        <dbReference type="SAM" id="SignalP"/>
    </source>
</evidence>
<sequence length="134" mass="14945">MYIFHICLCLCLCLRVPFLCCCGVPLVPLVPPCRSSPWSAPPPRPQAALGNRLSNVERLCPRMCRPQGPTVGSFCARPGRGWNVYLLLASGTRAMTTTQIRRTLRLWRTHIYLKAGKLSTLKRGESCDETLLTS</sequence>
<proteinExistence type="predicted"/>
<organism evidence="2 3">
    <name type="scientific">Phyllosticta citrichinensis</name>
    <dbReference type="NCBI Taxonomy" id="1130410"/>
    <lineage>
        <taxon>Eukaryota</taxon>
        <taxon>Fungi</taxon>
        <taxon>Dikarya</taxon>
        <taxon>Ascomycota</taxon>
        <taxon>Pezizomycotina</taxon>
        <taxon>Dothideomycetes</taxon>
        <taxon>Dothideomycetes incertae sedis</taxon>
        <taxon>Botryosphaeriales</taxon>
        <taxon>Phyllostictaceae</taxon>
        <taxon>Phyllosticta</taxon>
    </lineage>
</organism>
<keyword evidence="1" id="KW-0732">Signal</keyword>
<name>A0ABR1Y583_9PEZI</name>
<evidence type="ECO:0000313" key="3">
    <source>
        <dbReference type="Proteomes" id="UP001456524"/>
    </source>
</evidence>
<comment type="caution">
    <text evidence="2">The sequence shown here is derived from an EMBL/GenBank/DDBJ whole genome shotgun (WGS) entry which is preliminary data.</text>
</comment>
<feature type="signal peptide" evidence="1">
    <location>
        <begin position="1"/>
        <end position="23"/>
    </location>
</feature>
<protein>
    <recommendedName>
        <fullName evidence="4">Secreted protein</fullName>
    </recommendedName>
</protein>
<dbReference type="EMBL" id="JBBWUH010000001">
    <property type="protein sequence ID" value="KAK8177017.1"/>
    <property type="molecule type" value="Genomic_DNA"/>
</dbReference>
<reference evidence="2 3" key="1">
    <citation type="journal article" date="2022" name="G3 (Bethesda)">
        <title>Enemy or ally: a genomic approach to elucidate the lifestyle of Phyllosticta citrichinaensis.</title>
        <authorList>
            <person name="Buijs V.A."/>
            <person name="Groenewald J.Z."/>
            <person name="Haridas S."/>
            <person name="LaButti K.M."/>
            <person name="Lipzen A."/>
            <person name="Martin F.M."/>
            <person name="Barry K."/>
            <person name="Grigoriev I.V."/>
            <person name="Crous P.W."/>
            <person name="Seidl M.F."/>
        </authorList>
    </citation>
    <scope>NUCLEOTIDE SEQUENCE [LARGE SCALE GENOMIC DNA]</scope>
    <source>
        <strain evidence="2 3">CBS 129764</strain>
    </source>
</reference>
<accession>A0ABR1Y583</accession>